<dbReference type="EMBL" id="JAINDJ010000008">
    <property type="protein sequence ID" value="KAG9440808.1"/>
    <property type="molecule type" value="Genomic_DNA"/>
</dbReference>
<feature type="compositionally biased region" description="Acidic residues" evidence="3">
    <location>
        <begin position="850"/>
        <end position="860"/>
    </location>
</feature>
<dbReference type="InterPro" id="IPR011684">
    <property type="entry name" value="NAB"/>
</dbReference>
<evidence type="ECO:0000256" key="3">
    <source>
        <dbReference type="SAM" id="MobiDB-lite"/>
    </source>
</evidence>
<evidence type="ECO:0000256" key="2">
    <source>
        <dbReference type="SAM" id="Coils"/>
    </source>
</evidence>
<feature type="region of interest" description="Disordered" evidence="3">
    <location>
        <begin position="124"/>
        <end position="167"/>
    </location>
</feature>
<dbReference type="InterPro" id="IPR056888">
    <property type="entry name" value="NET2A-D/KIP1-like_dom"/>
</dbReference>
<feature type="compositionally biased region" description="Polar residues" evidence="3">
    <location>
        <begin position="537"/>
        <end position="548"/>
    </location>
</feature>
<dbReference type="GO" id="GO:0003779">
    <property type="term" value="F:actin binding"/>
    <property type="evidence" value="ECO:0007669"/>
    <property type="project" value="InterPro"/>
</dbReference>
<feature type="compositionally biased region" description="Basic and acidic residues" evidence="3">
    <location>
        <begin position="672"/>
        <end position="683"/>
    </location>
</feature>
<accession>A0AAV7E070</accession>
<evidence type="ECO:0000256" key="1">
    <source>
        <dbReference type="ARBA" id="ARBA00023054"/>
    </source>
</evidence>
<feature type="compositionally biased region" description="Low complexity" evidence="3">
    <location>
        <begin position="917"/>
        <end position="929"/>
    </location>
</feature>
<dbReference type="PROSITE" id="PS51774">
    <property type="entry name" value="NAB"/>
    <property type="match status" value="1"/>
</dbReference>
<feature type="region of interest" description="Disordered" evidence="3">
    <location>
        <begin position="534"/>
        <end position="657"/>
    </location>
</feature>
<gene>
    <name evidence="5" type="ORF">H6P81_020973</name>
</gene>
<feature type="coiled-coil region" evidence="2">
    <location>
        <begin position="310"/>
        <end position="421"/>
    </location>
</feature>
<organism evidence="5 6">
    <name type="scientific">Aristolochia fimbriata</name>
    <name type="common">White veined hardy Dutchman's pipe vine</name>
    <dbReference type="NCBI Taxonomy" id="158543"/>
    <lineage>
        <taxon>Eukaryota</taxon>
        <taxon>Viridiplantae</taxon>
        <taxon>Streptophyta</taxon>
        <taxon>Embryophyta</taxon>
        <taxon>Tracheophyta</taxon>
        <taxon>Spermatophyta</taxon>
        <taxon>Magnoliopsida</taxon>
        <taxon>Magnoliidae</taxon>
        <taxon>Piperales</taxon>
        <taxon>Aristolochiaceae</taxon>
        <taxon>Aristolochia</taxon>
    </lineage>
</organism>
<sequence>MLQRAASNAYSWWWVSHIRTKQSKWLEQSLLDMEDKVAAILKLIEEEADSFAKKAEMYYRKRPELINFVQESYRAYRSLAERYDHISGELQNANNTIANMFPDQVQFSMDEEDDEEDLQKKLVPNAAPAKTPRNAPNIPKPNLKIPEKETKPQLPAKKPQIQSTPSSNMINEKAREEIDRLQKDILVLQTEKEFVKSSYESAVEKYWSIEEHITEMQDKVCTLQDEFNVDAVIEDDEARALMATTALKSCEETLARLQEQQKLSSEEAKAECQKVKTVEVKLKAIKGESLTNQPEVNKTCDEGHISESSLRNLEEDLDSLSLEIDGLKSAQEKVKEDIEINSDSSLPVSELAEKIDELVNKVLSLENSVSSQTAVMQRLRSENHELQKQLQTLEEHKVRLVEDSKEKLKEMEDKLHAVQDHKSEICTRLSKACPDPNDLSGTISTPKQSVEGDKKRVFQEETSTELPEPCKEKGTTITRADDSTSDKDVTLGAEDGTHEIQNPNPFLVADYGQVKKTDVEIPPLEPNLEKEIEKKSSLNGQGSANTLTRDLLGREVQYETTQQKEEMEKENPEKGEFIATDSQTMVIKGHELQYKNDLEKPKQEEAEKKDSSKWQENADAEVQHKAVPVEPKQKEEIEKKSTTAGEENANAPLPINPQRTEVQQETILEESMQREELEKKSSIEGEGSTNAPLMVDTQGLEIHHEDPLWQQLFYNGFEEREKVLLSEYTSILRNYKDIKKKLSEVEKKNQETIFRTMAEVRELKSANAMKDLEIRSLKGKLNVLQVTDEASASSVIEIRKSQRARYRSKFDRSKSWVPEAVTDFSNQSTPRNLKGSPTQRLSESSVVLPSEEDMVVDDEPSSPSTIEEKFRRDIDEILEENLEFWLRFTTSVHEIEKFQTSLQELKTKCSKLKQSKKQSSSSTNSTSSSEKSEGPKSEVANVEKRLRELQAELSSWLEQNALLKEELQSKLSSLTRVQEEISKVSTMDLEDEQIEFTSLQAARFQGEVLSIEQENNKVADELQVGFDHVKGLQSEVEKTVAKLKKKFGSSSKLNQNPNIRQCPTVRNPGDIPLRSFIFGAKPKKAKPSIFSFVMNPNLYKQNQPLKTGGRRPM</sequence>
<feature type="compositionally biased region" description="Basic and acidic residues" evidence="3">
    <location>
        <begin position="631"/>
        <end position="641"/>
    </location>
</feature>
<dbReference type="Pfam" id="PF07765">
    <property type="entry name" value="KIP1"/>
    <property type="match status" value="1"/>
</dbReference>
<dbReference type="PANTHER" id="PTHR31631">
    <property type="entry name" value="PROTEIN NETWORKED 2D"/>
    <property type="match status" value="1"/>
</dbReference>
<evidence type="ECO:0000313" key="5">
    <source>
        <dbReference type="EMBL" id="KAG9440808.1"/>
    </source>
</evidence>
<name>A0AAV7E070_ARIFI</name>
<evidence type="ECO:0000313" key="6">
    <source>
        <dbReference type="Proteomes" id="UP000825729"/>
    </source>
</evidence>
<comment type="caution">
    <text evidence="5">The sequence shown here is derived from an EMBL/GenBank/DDBJ whole genome shotgun (WGS) entry which is preliminary data.</text>
</comment>
<feature type="domain" description="NAB" evidence="4">
    <location>
        <begin position="10"/>
        <end position="90"/>
    </location>
</feature>
<protein>
    <recommendedName>
        <fullName evidence="4">NAB domain-containing protein</fullName>
    </recommendedName>
</protein>
<proteinExistence type="predicted"/>
<feature type="compositionally biased region" description="Basic and acidic residues" evidence="3">
    <location>
        <begin position="468"/>
        <end position="489"/>
    </location>
</feature>
<feature type="compositionally biased region" description="Polar residues" evidence="3">
    <location>
        <begin position="825"/>
        <end position="840"/>
    </location>
</feature>
<evidence type="ECO:0000259" key="4">
    <source>
        <dbReference type="PROSITE" id="PS51774"/>
    </source>
</evidence>
<dbReference type="Proteomes" id="UP000825729">
    <property type="component" value="Unassembled WGS sequence"/>
</dbReference>
<feature type="region of interest" description="Disordered" evidence="3">
    <location>
        <begin position="672"/>
        <end position="691"/>
    </location>
</feature>
<dbReference type="Pfam" id="PF24918">
    <property type="entry name" value="NET2A_C"/>
    <property type="match status" value="1"/>
</dbReference>
<feature type="region of interest" description="Disordered" evidence="3">
    <location>
        <begin position="825"/>
        <end position="866"/>
    </location>
</feature>
<feature type="region of interest" description="Disordered" evidence="3">
    <location>
        <begin position="913"/>
        <end position="940"/>
    </location>
</feature>
<dbReference type="PANTHER" id="PTHR31631:SF0">
    <property type="entry name" value="PROTEIN NETWORKED 2D"/>
    <property type="match status" value="1"/>
</dbReference>
<keyword evidence="1 2" id="KW-0175">Coiled coil</keyword>
<reference evidence="5 6" key="1">
    <citation type="submission" date="2021-07" db="EMBL/GenBank/DDBJ databases">
        <title>The Aristolochia fimbriata genome: insights into angiosperm evolution, floral development and chemical biosynthesis.</title>
        <authorList>
            <person name="Jiao Y."/>
        </authorList>
    </citation>
    <scope>NUCLEOTIDE SEQUENCE [LARGE SCALE GENOMIC DNA]</scope>
    <source>
        <strain evidence="5">IBCAS-2021</strain>
        <tissue evidence="5">Leaf</tissue>
    </source>
</reference>
<feature type="compositionally biased region" description="Basic and acidic residues" evidence="3">
    <location>
        <begin position="551"/>
        <end position="576"/>
    </location>
</feature>
<dbReference type="AlphaFoldDB" id="A0AAV7E070"/>
<dbReference type="Pfam" id="PF25014">
    <property type="entry name" value="NET2A"/>
    <property type="match status" value="1"/>
</dbReference>
<feature type="compositionally biased region" description="Basic and acidic residues" evidence="3">
    <location>
        <begin position="930"/>
        <end position="940"/>
    </location>
</feature>
<keyword evidence="6" id="KW-1185">Reference proteome</keyword>
<dbReference type="InterPro" id="IPR056889">
    <property type="entry name" value="NET2A-D/KIP1-like_C"/>
</dbReference>
<feature type="compositionally biased region" description="Basic and acidic residues" evidence="3">
    <location>
        <begin position="588"/>
        <end position="613"/>
    </location>
</feature>
<feature type="region of interest" description="Disordered" evidence="3">
    <location>
        <begin position="459"/>
        <end position="504"/>
    </location>
</feature>